<comment type="catalytic activity">
    <reaction evidence="4">
        <text>D-erythrose 4-phosphate + phosphoenolpyruvate + H2O = 7-phospho-2-dehydro-3-deoxy-D-arabino-heptonate + phosphate</text>
        <dbReference type="Rhea" id="RHEA:14717"/>
        <dbReference type="ChEBI" id="CHEBI:15377"/>
        <dbReference type="ChEBI" id="CHEBI:16897"/>
        <dbReference type="ChEBI" id="CHEBI:43474"/>
        <dbReference type="ChEBI" id="CHEBI:58394"/>
        <dbReference type="ChEBI" id="CHEBI:58702"/>
        <dbReference type="EC" id="2.5.1.54"/>
    </reaction>
</comment>
<gene>
    <name evidence="5" type="ORF">SAMN05421504_10812</name>
</gene>
<feature type="binding site" evidence="3">
    <location>
        <begin position="218"/>
        <end position="219"/>
    </location>
    <ligand>
        <name>phosphoenolpyruvate</name>
        <dbReference type="ChEBI" id="CHEBI:58702"/>
    </ligand>
</feature>
<dbReference type="GO" id="GO:0009423">
    <property type="term" value="P:chorismate biosynthetic process"/>
    <property type="evidence" value="ECO:0007669"/>
    <property type="project" value="UniProtKB-UniPathway"/>
</dbReference>
<keyword evidence="4" id="KW-0028">Amino-acid biosynthesis</keyword>
<dbReference type="SUPFAM" id="SSF51569">
    <property type="entry name" value="Aldolase"/>
    <property type="match status" value="1"/>
</dbReference>
<protein>
    <recommendedName>
        <fullName evidence="4">Phospho-2-dehydro-3-deoxyheptonate aldolase</fullName>
        <ecNumber evidence="4">2.5.1.54</ecNumber>
    </recommendedName>
</protein>
<sequence length="391" mass="42549">MISTRLDPRSPEARQQPVWGSEAALQRVRDELRHAPGLVRSTDVRLLRMLLARVAAGEALIVQAGDCAEDPAECTERHVAGKVELLASLAGELTRVTGKPVLRVGRIAGQFAKPRSSDTETVDGVELPVYRGHLVNSPERDREAREANPRRLVDGYRASRHAMDHLGWNSPDRLSVDLTERVWTSHEALLLDYETPSLRMDAHGRRLLTSTHWPWIGERTRQADGAHVALLSDVVNPVSVKIGPAVTPAELMVLLARLDPAGEPGRLTLIARMGADAVAERLPALVKTARMAGHPVIWQCDPMHANTVTAPGGFKTRYVETIMREVEGFQAAVREGGGVAGGLHLETTPDDVTECVENKSQAGLAGERRTTLCDPRLTAAQALSVVGTWKA</sequence>
<evidence type="ECO:0000256" key="4">
    <source>
        <dbReference type="RuleBase" id="RU363071"/>
    </source>
</evidence>
<keyword evidence="4" id="KW-0057">Aromatic amino acid biosynthesis</keyword>
<feature type="binding site" evidence="3">
    <location>
        <position position="374"/>
    </location>
    <ligand>
        <name>Mn(2+)</name>
        <dbReference type="ChEBI" id="CHEBI:29035"/>
    </ligand>
</feature>
<evidence type="ECO:0000313" key="6">
    <source>
        <dbReference type="Proteomes" id="UP000199515"/>
    </source>
</evidence>
<keyword evidence="3" id="KW-0104">Cadmium</keyword>
<dbReference type="AlphaFoldDB" id="A0A1H3P4D0"/>
<feature type="binding site" evidence="3">
    <location>
        <position position="67"/>
    </location>
    <ligand>
        <name>Mn(2+)</name>
        <dbReference type="ChEBI" id="CHEBI:29035"/>
    </ligand>
</feature>
<dbReference type="PANTHER" id="PTHR21337">
    <property type="entry name" value="PHOSPHO-2-DEHYDRO-3-DEOXYHEPTONATE ALDOLASE 1, 2"/>
    <property type="match status" value="1"/>
</dbReference>
<accession>A0A1H3P4D0</accession>
<keyword evidence="3" id="KW-0464">Manganese</keyword>
<dbReference type="GO" id="GO:0009073">
    <property type="term" value="P:aromatic amino acid family biosynthetic process"/>
    <property type="evidence" value="ECO:0007669"/>
    <property type="project" value="UniProtKB-KW"/>
</dbReference>
<dbReference type="STRING" id="589385.SAMN05421504_10812"/>
<dbReference type="InterPro" id="IPR013785">
    <property type="entry name" value="Aldolase_TIM"/>
</dbReference>
<dbReference type="OrthoDB" id="9766852at2"/>
<keyword evidence="2 4" id="KW-0808">Transferase</keyword>
<dbReference type="UniPathway" id="UPA00053">
    <property type="reaction ID" value="UER00084"/>
</dbReference>
<dbReference type="Gene3D" id="3.20.20.70">
    <property type="entry name" value="Aldolase class I"/>
    <property type="match status" value="1"/>
</dbReference>
<dbReference type="GO" id="GO:0003849">
    <property type="term" value="F:3-deoxy-7-phosphoheptulonate synthase activity"/>
    <property type="evidence" value="ECO:0007669"/>
    <property type="project" value="UniProtKB-EC"/>
</dbReference>
<dbReference type="InterPro" id="IPR002480">
    <property type="entry name" value="DAHP_synth_2"/>
</dbReference>
<evidence type="ECO:0000256" key="1">
    <source>
        <dbReference type="ARBA" id="ARBA00008911"/>
    </source>
</evidence>
<evidence type="ECO:0000256" key="3">
    <source>
        <dbReference type="PIRSR" id="PIRSR602480-1"/>
    </source>
</evidence>
<comment type="pathway">
    <text evidence="4">Metabolic intermediate biosynthesis; chorismate biosynthesis; chorismate from D-erythrose 4-phosphate and phosphoenolpyruvate: step 1/7.</text>
</comment>
<reference evidence="5 6" key="1">
    <citation type="submission" date="2016-10" db="EMBL/GenBank/DDBJ databases">
        <authorList>
            <person name="de Groot N.N."/>
        </authorList>
    </citation>
    <scope>NUCLEOTIDE SEQUENCE [LARGE SCALE GENOMIC DNA]</scope>
    <source>
        <strain evidence="5 6">CPCC 202699</strain>
    </source>
</reference>
<feature type="binding site" evidence="3">
    <location>
        <position position="346"/>
    </location>
    <ligand>
        <name>Mn(2+)</name>
        <dbReference type="ChEBI" id="CHEBI:29035"/>
    </ligand>
</feature>
<dbReference type="EC" id="2.5.1.54" evidence="4"/>
<dbReference type="RefSeq" id="WP_091295178.1">
    <property type="nucleotide sequence ID" value="NZ_FNON01000008.1"/>
</dbReference>
<proteinExistence type="inferred from homology"/>
<feature type="binding site" evidence="3">
    <location>
        <position position="272"/>
    </location>
    <ligand>
        <name>phosphoenolpyruvate</name>
        <dbReference type="ChEBI" id="CHEBI:58702"/>
    </ligand>
</feature>
<evidence type="ECO:0000313" key="5">
    <source>
        <dbReference type="EMBL" id="SDY95928.1"/>
    </source>
</evidence>
<comment type="cofactor">
    <cofactor evidence="3">
        <name>Mn(2+)</name>
        <dbReference type="ChEBI" id="CHEBI:29035"/>
    </cofactor>
    <cofactor evidence="3">
        <name>Co(2+)</name>
        <dbReference type="ChEBI" id="CHEBI:48828"/>
    </cofactor>
    <cofactor evidence="3">
        <name>Cd(2+)</name>
        <dbReference type="ChEBI" id="CHEBI:48775"/>
    </cofactor>
    <text evidence="3">Binds 1 divalent cation per subunit. The enzyme is active with manganese, cobalt or cadmium ions.</text>
</comment>
<name>A0A1H3P4D0_9PSEU</name>
<dbReference type="PANTHER" id="PTHR21337:SF0">
    <property type="entry name" value="PHOSPHO-2-DEHYDRO-3-DEOXYHEPTONATE ALDOLASE"/>
    <property type="match status" value="1"/>
</dbReference>
<keyword evidence="3" id="KW-0170">Cobalt</keyword>
<feature type="binding site" evidence="3">
    <location>
        <position position="241"/>
    </location>
    <ligand>
        <name>phosphoenolpyruvate</name>
        <dbReference type="ChEBI" id="CHEBI:58702"/>
    </ligand>
</feature>
<dbReference type="Proteomes" id="UP000199515">
    <property type="component" value="Unassembled WGS sequence"/>
</dbReference>
<dbReference type="EMBL" id="FNON01000008">
    <property type="protein sequence ID" value="SDY95928.1"/>
    <property type="molecule type" value="Genomic_DNA"/>
</dbReference>
<evidence type="ECO:0000256" key="2">
    <source>
        <dbReference type="ARBA" id="ARBA00022679"/>
    </source>
</evidence>
<keyword evidence="6" id="KW-1185">Reference proteome</keyword>
<dbReference type="Pfam" id="PF01474">
    <property type="entry name" value="DAHP_synth_2"/>
    <property type="match status" value="2"/>
</dbReference>
<organism evidence="5 6">
    <name type="scientific">Amycolatopsis xylanica</name>
    <dbReference type="NCBI Taxonomy" id="589385"/>
    <lineage>
        <taxon>Bacteria</taxon>
        <taxon>Bacillati</taxon>
        <taxon>Actinomycetota</taxon>
        <taxon>Actinomycetes</taxon>
        <taxon>Pseudonocardiales</taxon>
        <taxon>Pseudonocardiaceae</taxon>
        <taxon>Amycolatopsis</taxon>
    </lineage>
</organism>
<comment type="similarity">
    <text evidence="1 4">Belongs to the class-II DAHP synthase family.</text>
</comment>
<feature type="binding site" evidence="3">
    <location>
        <position position="106"/>
    </location>
    <ligand>
        <name>phosphoenolpyruvate</name>
        <dbReference type="ChEBI" id="CHEBI:58702"/>
    </ligand>
</feature>
<feature type="binding site" evidence="3">
    <location>
        <position position="304"/>
    </location>
    <ligand>
        <name>Mn(2+)</name>
        <dbReference type="ChEBI" id="CHEBI:29035"/>
    </ligand>
</feature>
<dbReference type="GO" id="GO:0008652">
    <property type="term" value="P:amino acid biosynthetic process"/>
    <property type="evidence" value="ECO:0007669"/>
    <property type="project" value="UniProtKB-KW"/>
</dbReference>